<evidence type="ECO:0000256" key="1">
    <source>
        <dbReference type="ARBA" id="ARBA00004572"/>
    </source>
</evidence>
<dbReference type="AlphaFoldDB" id="A0A5F5PNQ2"/>
<keyword evidence="7" id="KW-0411">Iron-sulfur</keyword>
<sequence length="104" mass="11752">MSLTSSVKVEWIAAVTFAAGTAVIGYLAYKRFYGKDHRNKSMVNPHIQKDNPKVVHAFDMEDLGDKAVYCRCWRSKKVNVTVFLAKEERKIPLFTLRISSPSGS</sequence>
<organism evidence="12 13">
    <name type="scientific">Equus caballus</name>
    <name type="common">Horse</name>
    <dbReference type="NCBI Taxonomy" id="9796"/>
    <lineage>
        <taxon>Eukaryota</taxon>
        <taxon>Metazoa</taxon>
        <taxon>Chordata</taxon>
        <taxon>Craniata</taxon>
        <taxon>Vertebrata</taxon>
        <taxon>Euteleostomi</taxon>
        <taxon>Mammalia</taxon>
        <taxon>Eutheria</taxon>
        <taxon>Laurasiatheria</taxon>
        <taxon>Perissodactyla</taxon>
        <taxon>Equidae</taxon>
        <taxon>Equus</taxon>
    </lineage>
</organism>
<feature type="transmembrane region" description="Helical" evidence="10">
    <location>
        <begin position="12"/>
        <end position="29"/>
    </location>
</feature>
<dbReference type="Bgee" id="ENSECAG00000008892">
    <property type="expression patterns" value="Expressed in gluteus medius and 23 other cell types or tissues"/>
</dbReference>
<dbReference type="Proteomes" id="UP000002281">
    <property type="component" value="Chromosome 1"/>
</dbReference>
<evidence type="ECO:0000256" key="3">
    <source>
        <dbReference type="ARBA" id="ARBA00022714"/>
    </source>
</evidence>
<evidence type="ECO:0000313" key="13">
    <source>
        <dbReference type="Proteomes" id="UP000002281"/>
    </source>
</evidence>
<keyword evidence="4" id="KW-0479">Metal-binding</keyword>
<evidence type="ECO:0000313" key="12">
    <source>
        <dbReference type="Ensembl" id="ENSECAP00000049489.2"/>
    </source>
</evidence>
<keyword evidence="3" id="KW-0001">2Fe-2S</keyword>
<evidence type="ECO:0000256" key="9">
    <source>
        <dbReference type="ARBA" id="ARBA00034078"/>
    </source>
</evidence>
<reference evidence="12 13" key="1">
    <citation type="journal article" date="2009" name="Science">
        <title>Genome sequence, comparative analysis, and population genetics of the domestic horse.</title>
        <authorList>
            <consortium name="Broad Institute Genome Sequencing Platform"/>
            <consortium name="Broad Institute Whole Genome Assembly Team"/>
            <person name="Wade C.M."/>
            <person name="Giulotto E."/>
            <person name="Sigurdsson S."/>
            <person name="Zoli M."/>
            <person name="Gnerre S."/>
            <person name="Imsland F."/>
            <person name="Lear T.L."/>
            <person name="Adelson D.L."/>
            <person name="Bailey E."/>
            <person name="Bellone R.R."/>
            <person name="Bloecker H."/>
            <person name="Distl O."/>
            <person name="Edgar R.C."/>
            <person name="Garber M."/>
            <person name="Leeb T."/>
            <person name="Mauceli E."/>
            <person name="MacLeod J.N."/>
            <person name="Penedo M.C.T."/>
            <person name="Raison J.M."/>
            <person name="Sharpe T."/>
            <person name="Vogel J."/>
            <person name="Andersson L."/>
            <person name="Antczak D.F."/>
            <person name="Biagi T."/>
            <person name="Binns M.M."/>
            <person name="Chowdhary B.P."/>
            <person name="Coleman S.J."/>
            <person name="Della Valle G."/>
            <person name="Fryc S."/>
            <person name="Guerin G."/>
            <person name="Hasegawa T."/>
            <person name="Hill E.W."/>
            <person name="Jurka J."/>
            <person name="Kiialainen A."/>
            <person name="Lindgren G."/>
            <person name="Liu J."/>
            <person name="Magnani E."/>
            <person name="Mickelson J.R."/>
            <person name="Murray J."/>
            <person name="Nergadze S.G."/>
            <person name="Onofrio R."/>
            <person name="Pedroni S."/>
            <person name="Piras M.F."/>
            <person name="Raudsepp T."/>
            <person name="Rocchi M."/>
            <person name="Roeed K.H."/>
            <person name="Ryder O.A."/>
            <person name="Searle S."/>
            <person name="Skow L."/>
            <person name="Swinburne J.E."/>
            <person name="Syvaenen A.C."/>
            <person name="Tozaki T."/>
            <person name="Valberg S.J."/>
            <person name="Vaudin M."/>
            <person name="White J.R."/>
            <person name="Zody M.C."/>
            <person name="Lander E.S."/>
            <person name="Lindblad-Toh K."/>
        </authorList>
    </citation>
    <scope>NUCLEOTIDE SEQUENCE [LARGE SCALE GENOMIC DNA]</scope>
    <source>
        <strain evidence="12 13">Thoroughbred</strain>
    </source>
</reference>
<dbReference type="GO" id="GO:0005741">
    <property type="term" value="C:mitochondrial outer membrane"/>
    <property type="evidence" value="ECO:0007669"/>
    <property type="project" value="UniProtKB-SubCell"/>
</dbReference>
<dbReference type="SMART" id="SM00704">
    <property type="entry name" value="ZnF_CDGSH"/>
    <property type="match status" value="1"/>
</dbReference>
<keyword evidence="8 10" id="KW-0472">Membrane</keyword>
<keyword evidence="6" id="KW-0408">Iron</keyword>
<evidence type="ECO:0000256" key="2">
    <source>
        <dbReference type="ARBA" id="ARBA00022692"/>
    </source>
</evidence>
<dbReference type="Gene3D" id="3.40.5.90">
    <property type="entry name" value="CDGSH iron-sulfur domain, mitoNEET-type"/>
    <property type="match status" value="1"/>
</dbReference>
<feature type="domain" description="Iron-binding zinc finger CDGSH type" evidence="11">
    <location>
        <begin position="53"/>
        <end position="84"/>
    </location>
</feature>
<reference evidence="12" key="2">
    <citation type="submission" date="2025-08" db="UniProtKB">
        <authorList>
            <consortium name="Ensembl"/>
        </authorList>
    </citation>
    <scope>IDENTIFICATION</scope>
    <source>
        <strain evidence="12">Thoroughbred</strain>
    </source>
</reference>
<dbReference type="InterPro" id="IPR018967">
    <property type="entry name" value="FeS-contain_CDGSH-typ"/>
</dbReference>
<dbReference type="GeneTree" id="ENSGT00940000154445"/>
<dbReference type="InterPro" id="IPR019610">
    <property type="entry name" value="FeS-contain_mitoNEET_N"/>
</dbReference>
<evidence type="ECO:0000256" key="8">
    <source>
        <dbReference type="ARBA" id="ARBA00023136"/>
    </source>
</evidence>
<reference evidence="12" key="3">
    <citation type="submission" date="2025-09" db="UniProtKB">
        <authorList>
            <consortium name="Ensembl"/>
        </authorList>
    </citation>
    <scope>IDENTIFICATION</scope>
    <source>
        <strain evidence="12">Thoroughbred</strain>
    </source>
</reference>
<dbReference type="Pfam" id="PF10660">
    <property type="entry name" value="MitoNEET_N"/>
    <property type="match status" value="1"/>
</dbReference>
<evidence type="ECO:0007829" key="14">
    <source>
        <dbReference type="PeptideAtlas" id="A0A5F5PNQ2"/>
    </source>
</evidence>
<accession>A0A5F5PNQ2</accession>
<dbReference type="GO" id="GO:0046872">
    <property type="term" value="F:metal ion binding"/>
    <property type="evidence" value="ECO:0007669"/>
    <property type="project" value="UniProtKB-KW"/>
</dbReference>
<evidence type="ECO:0000259" key="11">
    <source>
        <dbReference type="SMART" id="SM00704"/>
    </source>
</evidence>
<dbReference type="PANTHER" id="PTHR13680:SF5">
    <property type="entry name" value="CDGSH IRON-SULFUR DOMAIN-CONTAINING PROTEIN 1"/>
    <property type="match status" value="1"/>
</dbReference>
<keyword evidence="13" id="KW-1185">Reference proteome</keyword>
<dbReference type="Ensembl" id="ENSECAT00000073500.2">
    <property type="protein sequence ID" value="ENSECAP00000049489.2"/>
    <property type="gene ID" value="ENSECAG00000008892.4"/>
</dbReference>
<keyword evidence="14" id="KW-1267">Proteomics identification</keyword>
<keyword evidence="2 10" id="KW-0812">Transmembrane</keyword>
<dbReference type="InterPro" id="IPR045131">
    <property type="entry name" value="CISD1/2"/>
</dbReference>
<evidence type="ECO:0000256" key="4">
    <source>
        <dbReference type="ARBA" id="ARBA00022723"/>
    </source>
</evidence>
<protein>
    <submittedName>
        <fullName evidence="12">CDGSH iron sulfur domain 1</fullName>
    </submittedName>
</protein>
<evidence type="ECO:0000256" key="10">
    <source>
        <dbReference type="SAM" id="Phobius"/>
    </source>
</evidence>
<dbReference type="GO" id="GO:0010506">
    <property type="term" value="P:regulation of autophagy"/>
    <property type="evidence" value="ECO:0007669"/>
    <property type="project" value="InterPro"/>
</dbReference>
<dbReference type="ExpressionAtlas" id="A0A5F5PNQ2">
    <property type="expression patterns" value="baseline"/>
</dbReference>
<keyword evidence="5 10" id="KW-1133">Transmembrane helix</keyword>
<evidence type="ECO:0000256" key="5">
    <source>
        <dbReference type="ARBA" id="ARBA00022989"/>
    </source>
</evidence>
<proteinExistence type="evidence at protein level"/>
<evidence type="ECO:0000256" key="7">
    <source>
        <dbReference type="ARBA" id="ARBA00023014"/>
    </source>
</evidence>
<dbReference type="InterPro" id="IPR042216">
    <property type="entry name" value="MitoNEET_CISD"/>
</dbReference>
<comment type="subcellular location">
    <subcellularLocation>
        <location evidence="1">Mitochondrion outer membrane</location>
        <topology evidence="1">Single-pass membrane protein</topology>
    </subcellularLocation>
</comment>
<gene>
    <name evidence="12" type="primary">CISD1</name>
</gene>
<dbReference type="GO" id="GO:0051537">
    <property type="term" value="F:2 iron, 2 sulfur cluster binding"/>
    <property type="evidence" value="ECO:0007669"/>
    <property type="project" value="UniProtKB-KW"/>
</dbReference>
<dbReference type="PANTHER" id="PTHR13680">
    <property type="entry name" value="CDGSH IRON-SULFUR DOMAIN-CONTAINING PROTEIN 1"/>
    <property type="match status" value="1"/>
</dbReference>
<comment type="cofactor">
    <cofactor evidence="9">
        <name>[2Fe-2S] cluster</name>
        <dbReference type="ChEBI" id="CHEBI:190135"/>
    </cofactor>
</comment>
<evidence type="ECO:0000256" key="6">
    <source>
        <dbReference type="ARBA" id="ARBA00023004"/>
    </source>
</evidence>
<name>A0A5F5PNQ2_HORSE</name>